<name>A0A6A5UH04_9PLEO</name>
<reference evidence="1" key="1">
    <citation type="journal article" date="2020" name="Stud. Mycol.">
        <title>101 Dothideomycetes genomes: a test case for predicting lifestyles and emergence of pathogens.</title>
        <authorList>
            <person name="Haridas S."/>
            <person name="Albert R."/>
            <person name="Binder M."/>
            <person name="Bloem J."/>
            <person name="Labutti K."/>
            <person name="Salamov A."/>
            <person name="Andreopoulos B."/>
            <person name="Baker S."/>
            <person name="Barry K."/>
            <person name="Bills G."/>
            <person name="Bluhm B."/>
            <person name="Cannon C."/>
            <person name="Castanera R."/>
            <person name="Culley D."/>
            <person name="Daum C."/>
            <person name="Ezra D."/>
            <person name="Gonzalez J."/>
            <person name="Henrissat B."/>
            <person name="Kuo A."/>
            <person name="Liang C."/>
            <person name="Lipzen A."/>
            <person name="Lutzoni F."/>
            <person name="Magnuson J."/>
            <person name="Mondo S."/>
            <person name="Nolan M."/>
            <person name="Ohm R."/>
            <person name="Pangilinan J."/>
            <person name="Park H.-J."/>
            <person name="Ramirez L."/>
            <person name="Alfaro M."/>
            <person name="Sun H."/>
            <person name="Tritt A."/>
            <person name="Yoshinaga Y."/>
            <person name="Zwiers L.-H."/>
            <person name="Turgeon B."/>
            <person name="Goodwin S."/>
            <person name="Spatafora J."/>
            <person name="Crous P."/>
            <person name="Grigoriev I."/>
        </authorList>
    </citation>
    <scope>NUCLEOTIDE SEQUENCE</scope>
    <source>
        <strain evidence="1">CBS 107.79</strain>
    </source>
</reference>
<evidence type="ECO:0000313" key="1">
    <source>
        <dbReference type="EMBL" id="KAF1964483.1"/>
    </source>
</evidence>
<sequence>MPLTRASEFDQANVSNSSKLNEANMSILTLITTGAVLLPSQAVFQTAWFFRLFTVPVPIGRPGRVQRRPGPRGWFSLLPPELIHKIFALCDEPVHIEGPWTAATLHGPGKLFFDLAKGSLLGLTLVSHSVRDAYHDFLAAFPISATLRVEGCPPIPVNSLIPPFLRKRVAHVLIIDEFAREQARELYPDGPWYELMTLFSWFTQGVRESDGTLVFPDILSARFLICGFEEYCNGYGCPTWDDLTFSFDNRT</sequence>
<proteinExistence type="predicted"/>
<dbReference type="AlphaFoldDB" id="A0A6A5UH04"/>
<evidence type="ECO:0008006" key="3">
    <source>
        <dbReference type="Google" id="ProtNLM"/>
    </source>
</evidence>
<keyword evidence="2" id="KW-1185">Reference proteome</keyword>
<gene>
    <name evidence="1" type="ORF">BU23DRAFT_575651</name>
</gene>
<organism evidence="1 2">
    <name type="scientific">Bimuria novae-zelandiae CBS 107.79</name>
    <dbReference type="NCBI Taxonomy" id="1447943"/>
    <lineage>
        <taxon>Eukaryota</taxon>
        <taxon>Fungi</taxon>
        <taxon>Dikarya</taxon>
        <taxon>Ascomycota</taxon>
        <taxon>Pezizomycotina</taxon>
        <taxon>Dothideomycetes</taxon>
        <taxon>Pleosporomycetidae</taxon>
        <taxon>Pleosporales</taxon>
        <taxon>Massarineae</taxon>
        <taxon>Didymosphaeriaceae</taxon>
        <taxon>Bimuria</taxon>
    </lineage>
</organism>
<accession>A0A6A5UH04</accession>
<protein>
    <recommendedName>
        <fullName evidence="3">F-box domain-containing protein</fullName>
    </recommendedName>
</protein>
<dbReference type="EMBL" id="ML976786">
    <property type="protein sequence ID" value="KAF1964483.1"/>
    <property type="molecule type" value="Genomic_DNA"/>
</dbReference>
<dbReference type="Proteomes" id="UP000800036">
    <property type="component" value="Unassembled WGS sequence"/>
</dbReference>
<evidence type="ECO:0000313" key="2">
    <source>
        <dbReference type="Proteomes" id="UP000800036"/>
    </source>
</evidence>